<protein>
    <submittedName>
        <fullName evidence="2">Uncharacterized protein</fullName>
    </submittedName>
</protein>
<organism evidence="2 3">
    <name type="scientific">Pigmentiphaga aceris</name>
    <dbReference type="NCBI Taxonomy" id="1940612"/>
    <lineage>
        <taxon>Bacteria</taxon>
        <taxon>Pseudomonadati</taxon>
        <taxon>Pseudomonadota</taxon>
        <taxon>Betaproteobacteria</taxon>
        <taxon>Burkholderiales</taxon>
        <taxon>Alcaligenaceae</taxon>
        <taxon>Pigmentiphaga</taxon>
    </lineage>
</organism>
<proteinExistence type="predicted"/>
<dbReference type="AlphaFoldDB" id="A0A5C0AXQ7"/>
<feature type="signal peptide" evidence="1">
    <location>
        <begin position="1"/>
        <end position="19"/>
    </location>
</feature>
<evidence type="ECO:0000313" key="3">
    <source>
        <dbReference type="Proteomes" id="UP000325161"/>
    </source>
</evidence>
<dbReference type="EMBL" id="CP043046">
    <property type="protein sequence ID" value="QEI05620.1"/>
    <property type="molecule type" value="Genomic_DNA"/>
</dbReference>
<dbReference type="KEGG" id="pacr:FXN63_07025"/>
<keyword evidence="1" id="KW-0732">Signal</keyword>
<keyword evidence="3" id="KW-1185">Reference proteome</keyword>
<name>A0A5C0AXQ7_9BURK</name>
<accession>A0A5C0AXQ7</accession>
<dbReference type="Proteomes" id="UP000325161">
    <property type="component" value="Chromosome"/>
</dbReference>
<dbReference type="RefSeq" id="WP_148814002.1">
    <property type="nucleotide sequence ID" value="NZ_CP043046.1"/>
</dbReference>
<evidence type="ECO:0000256" key="1">
    <source>
        <dbReference type="SAM" id="SignalP"/>
    </source>
</evidence>
<sequence>MKRIAFAIAGSLIGFSAFAAPYGAFQPKPVDFNNGEIATYPTPVQGYDAPRPVPVAAVGPVTEPDTELAAYPLTPTAGGMVMLSDHGINKGDVRMSYNTTGNTQRW</sequence>
<reference evidence="2 3" key="1">
    <citation type="submission" date="2019-08" db="EMBL/GenBank/DDBJ databases">
        <title>Amphibian skin-associated Pigmentiphaga: genome sequence and occurrence across geography and hosts.</title>
        <authorList>
            <person name="Bletz M.C."/>
            <person name="Bunk B."/>
            <person name="Sproeer C."/>
            <person name="Biwer P."/>
            <person name="Reiter S."/>
            <person name="Rabemananjara F.C.E."/>
            <person name="Schulz S."/>
            <person name="Overmann J."/>
            <person name="Vences M."/>
        </authorList>
    </citation>
    <scope>NUCLEOTIDE SEQUENCE [LARGE SCALE GENOMIC DNA]</scope>
    <source>
        <strain evidence="2 3">Mada1488</strain>
    </source>
</reference>
<evidence type="ECO:0000313" key="2">
    <source>
        <dbReference type="EMBL" id="QEI05620.1"/>
    </source>
</evidence>
<gene>
    <name evidence="2" type="ORF">FXN63_07025</name>
</gene>
<feature type="chain" id="PRO_5022769389" evidence="1">
    <location>
        <begin position="20"/>
        <end position="106"/>
    </location>
</feature>